<accession>A0ABX4XHW7</accession>
<dbReference type="InterPro" id="IPR001584">
    <property type="entry name" value="Integrase_cat-core"/>
</dbReference>
<dbReference type="Proteomes" id="UP000236500">
    <property type="component" value="Unassembled WGS sequence"/>
</dbReference>
<dbReference type="InterPro" id="IPR050900">
    <property type="entry name" value="Transposase_IS3/IS150/IS904"/>
</dbReference>
<dbReference type="InterPro" id="IPR025948">
    <property type="entry name" value="HTH-like_dom"/>
</dbReference>
<dbReference type="InterPro" id="IPR048020">
    <property type="entry name" value="Transpos_IS3"/>
</dbReference>
<dbReference type="InterPro" id="IPR012337">
    <property type="entry name" value="RNaseH-like_sf"/>
</dbReference>
<dbReference type="Pfam" id="PF13333">
    <property type="entry name" value="rve_2"/>
    <property type="match status" value="1"/>
</dbReference>
<gene>
    <name evidence="3" type="ORF">BMT55_16820</name>
</gene>
<dbReference type="PROSITE" id="PS50994">
    <property type="entry name" value="INTEGRASE"/>
    <property type="match status" value="1"/>
</dbReference>
<dbReference type="EMBL" id="MPDH01000043">
    <property type="protein sequence ID" value="PNP86818.1"/>
    <property type="molecule type" value="Genomic_DNA"/>
</dbReference>
<dbReference type="Pfam" id="PF13276">
    <property type="entry name" value="HTH_21"/>
    <property type="match status" value="1"/>
</dbReference>
<evidence type="ECO:0000256" key="1">
    <source>
        <dbReference type="ARBA" id="ARBA00002286"/>
    </source>
</evidence>
<protein>
    <submittedName>
        <fullName evidence="3">Transposase</fullName>
    </submittedName>
</protein>
<dbReference type="Pfam" id="PF00665">
    <property type="entry name" value="rve"/>
    <property type="match status" value="1"/>
</dbReference>
<dbReference type="PANTHER" id="PTHR46889">
    <property type="entry name" value="TRANSPOSASE INSF FOR INSERTION SEQUENCE IS3B-RELATED"/>
    <property type="match status" value="1"/>
</dbReference>
<evidence type="ECO:0000313" key="4">
    <source>
        <dbReference type="Proteomes" id="UP000236500"/>
    </source>
</evidence>
<sequence>MPKSTYMYWQKRLVASSPRDDLETVIQSIYEENNQDYGHRRIGLALRKRGIVVNHKKVLKITRKLGILCTKYTRKSRKKYRAYKGKVGTIAKNKIRRRFQTPLYYQKLTTDITEFKVGADQKLYLSPIMDMGTGEIISYQMNERPNLAFVLETLEQALQIVLPQAPYRVTVHSDQGWHYQHKKWVSLLKKNKVYQSMSRKGNCLDNSPMENFFGLLKQEMYYGCVFQTYQELKQAIDTYIDYYNHRRIKLKLAGLSPVEYRLQASQEV</sequence>
<dbReference type="NCBIfam" id="NF033516">
    <property type="entry name" value="transpos_IS3"/>
    <property type="match status" value="1"/>
</dbReference>
<feature type="domain" description="Integrase catalytic" evidence="2">
    <location>
        <begin position="98"/>
        <end position="265"/>
    </location>
</feature>
<organism evidence="3 4">
    <name type="scientific">Listeria newyorkensis</name>
    <dbReference type="NCBI Taxonomy" id="1497681"/>
    <lineage>
        <taxon>Bacteria</taxon>
        <taxon>Bacillati</taxon>
        <taxon>Bacillota</taxon>
        <taxon>Bacilli</taxon>
        <taxon>Bacillales</taxon>
        <taxon>Listeriaceae</taxon>
        <taxon>Listeria</taxon>
    </lineage>
</organism>
<dbReference type="Gene3D" id="3.30.420.10">
    <property type="entry name" value="Ribonuclease H-like superfamily/Ribonuclease H"/>
    <property type="match status" value="1"/>
</dbReference>
<comment type="function">
    <text evidence="1">Involved in the transposition of the insertion sequence.</text>
</comment>
<dbReference type="SUPFAM" id="SSF53098">
    <property type="entry name" value="Ribonuclease H-like"/>
    <property type="match status" value="1"/>
</dbReference>
<evidence type="ECO:0000313" key="3">
    <source>
        <dbReference type="EMBL" id="PNP86818.1"/>
    </source>
</evidence>
<reference evidence="3 4" key="1">
    <citation type="submission" date="2016-11" db="EMBL/GenBank/DDBJ databases">
        <title>Whole Genome Sequence of Listeria newyorkensis.</title>
        <authorList>
            <person name="Frink S."/>
            <person name="Morales C."/>
            <person name="Kiang D."/>
        </authorList>
    </citation>
    <scope>NUCLEOTIDE SEQUENCE [LARGE SCALE GENOMIC DNA]</scope>
    <source>
        <strain evidence="3 4">F1604011-044</strain>
    </source>
</reference>
<dbReference type="PANTHER" id="PTHR46889:SF4">
    <property type="entry name" value="TRANSPOSASE INSO FOR INSERTION SEQUENCE ELEMENT IS911B-RELATED"/>
    <property type="match status" value="1"/>
</dbReference>
<evidence type="ECO:0000259" key="2">
    <source>
        <dbReference type="PROSITE" id="PS50994"/>
    </source>
</evidence>
<dbReference type="InterPro" id="IPR036397">
    <property type="entry name" value="RNaseH_sf"/>
</dbReference>
<proteinExistence type="predicted"/>
<name>A0ABX4XHW7_9LIST</name>
<keyword evidence="4" id="KW-1185">Reference proteome</keyword>
<comment type="caution">
    <text evidence="3">The sequence shown here is derived from an EMBL/GenBank/DDBJ whole genome shotgun (WGS) entry which is preliminary data.</text>
</comment>